<dbReference type="PANTHER" id="PTHR14969:SF13">
    <property type="entry name" value="AT30094P"/>
    <property type="match status" value="1"/>
</dbReference>
<feature type="transmembrane region" description="Helical" evidence="1">
    <location>
        <begin position="200"/>
        <end position="219"/>
    </location>
</feature>
<name>A0A261T7X0_9BORD</name>
<dbReference type="SMART" id="SM00014">
    <property type="entry name" value="acidPPc"/>
    <property type="match status" value="1"/>
</dbReference>
<organism evidence="3 4">
    <name type="scientific">Bordetella genomosp. 5</name>
    <dbReference type="NCBI Taxonomy" id="1395608"/>
    <lineage>
        <taxon>Bacteria</taxon>
        <taxon>Pseudomonadati</taxon>
        <taxon>Pseudomonadota</taxon>
        <taxon>Betaproteobacteria</taxon>
        <taxon>Burkholderiales</taxon>
        <taxon>Alcaligenaceae</taxon>
        <taxon>Bordetella</taxon>
    </lineage>
</organism>
<gene>
    <name evidence="3" type="ORF">CAL25_20985</name>
</gene>
<keyword evidence="1" id="KW-0812">Transmembrane</keyword>
<evidence type="ECO:0000259" key="2">
    <source>
        <dbReference type="SMART" id="SM00014"/>
    </source>
</evidence>
<dbReference type="InterPro" id="IPR000326">
    <property type="entry name" value="PAP2/HPO"/>
</dbReference>
<protein>
    <submittedName>
        <fullName evidence="3">Acid phosphatase</fullName>
    </submittedName>
</protein>
<dbReference type="OrthoDB" id="9773582at2"/>
<dbReference type="AlphaFoldDB" id="A0A261T7X0"/>
<dbReference type="Gene3D" id="1.20.144.10">
    <property type="entry name" value="Phosphatidic acid phosphatase type 2/haloperoxidase"/>
    <property type="match status" value="2"/>
</dbReference>
<dbReference type="Proteomes" id="UP000216913">
    <property type="component" value="Unassembled WGS sequence"/>
</dbReference>
<dbReference type="SUPFAM" id="SSF48317">
    <property type="entry name" value="Acid phosphatase/Vanadium-dependent haloperoxidase"/>
    <property type="match status" value="1"/>
</dbReference>
<dbReference type="RefSeq" id="WP_094803505.1">
    <property type="nucleotide sequence ID" value="NZ_NEVP01000012.1"/>
</dbReference>
<evidence type="ECO:0000256" key="1">
    <source>
        <dbReference type="SAM" id="Phobius"/>
    </source>
</evidence>
<keyword evidence="1" id="KW-1133">Transmembrane helix</keyword>
<feature type="transmembrane region" description="Helical" evidence="1">
    <location>
        <begin position="20"/>
        <end position="41"/>
    </location>
</feature>
<sequence length="240" mass="26312">MNLIPPLPTPPLAEPPGMPAWRGGLTVCVVLAAMAASAHWIDQDFTLWIHAHVSPAVNDTFEWIGELGDPDVYLAAALAAYVLSLMGQQRGWNCPVRFGFDRIARVCVLLMATMATGGIVTWLLKRIVARARPEELLDDKFYGRGDLFAGEPFDSFPSSHTQAAFAVAAVVAIVAPRWRWPVFAVASLVAASRVVNRDHYLSDVVGGAMIAIVCAALLAPRVLSARYQWPLRAPWRWRRG</sequence>
<feature type="domain" description="Phosphatidic acid phosphatase type 2/haloperoxidase" evidence="2">
    <location>
        <begin position="106"/>
        <end position="219"/>
    </location>
</feature>
<keyword evidence="1" id="KW-0472">Membrane</keyword>
<proteinExistence type="predicted"/>
<dbReference type="Pfam" id="PF01569">
    <property type="entry name" value="PAP2"/>
    <property type="match status" value="1"/>
</dbReference>
<keyword evidence="4" id="KW-1185">Reference proteome</keyword>
<accession>A0A261T7X0</accession>
<evidence type="ECO:0000313" key="4">
    <source>
        <dbReference type="Proteomes" id="UP000216913"/>
    </source>
</evidence>
<dbReference type="PANTHER" id="PTHR14969">
    <property type="entry name" value="SPHINGOSINE-1-PHOSPHATE PHOSPHOHYDROLASE"/>
    <property type="match status" value="1"/>
</dbReference>
<reference evidence="3 4" key="1">
    <citation type="submission" date="2017-05" db="EMBL/GenBank/DDBJ databases">
        <title>Complete and WGS of Bordetella genogroups.</title>
        <authorList>
            <person name="Spilker T."/>
            <person name="LiPuma J."/>
        </authorList>
    </citation>
    <scope>NUCLEOTIDE SEQUENCE [LARGE SCALE GENOMIC DNA]</scope>
    <source>
        <strain evidence="3 4">AU10456</strain>
    </source>
</reference>
<feature type="transmembrane region" description="Helical" evidence="1">
    <location>
        <begin position="103"/>
        <end position="124"/>
    </location>
</feature>
<evidence type="ECO:0000313" key="3">
    <source>
        <dbReference type="EMBL" id="OZI45714.1"/>
    </source>
</evidence>
<comment type="caution">
    <text evidence="3">The sequence shown here is derived from an EMBL/GenBank/DDBJ whole genome shotgun (WGS) entry which is preliminary data.</text>
</comment>
<dbReference type="EMBL" id="NEVP01000012">
    <property type="protein sequence ID" value="OZI45714.1"/>
    <property type="molecule type" value="Genomic_DNA"/>
</dbReference>
<dbReference type="InterPro" id="IPR036938">
    <property type="entry name" value="PAP2/HPO_sf"/>
</dbReference>